<feature type="region of interest" description="Disordered" evidence="1">
    <location>
        <begin position="51"/>
        <end position="93"/>
    </location>
</feature>
<organism evidence="3 4">
    <name type="scientific">Rubinisphaera brasiliensis (strain ATCC 49424 / DSM 5305 / JCM 21570 / IAM 15109 / NBRC 103401 / IFAM 1448)</name>
    <name type="common">Planctomyces brasiliensis</name>
    <dbReference type="NCBI Taxonomy" id="756272"/>
    <lineage>
        <taxon>Bacteria</taxon>
        <taxon>Pseudomonadati</taxon>
        <taxon>Planctomycetota</taxon>
        <taxon>Planctomycetia</taxon>
        <taxon>Planctomycetales</taxon>
        <taxon>Planctomycetaceae</taxon>
        <taxon>Rubinisphaera</taxon>
    </lineage>
</organism>
<evidence type="ECO:0000256" key="1">
    <source>
        <dbReference type="SAM" id="MobiDB-lite"/>
    </source>
</evidence>
<feature type="compositionally biased region" description="Low complexity" evidence="1">
    <location>
        <begin position="280"/>
        <end position="292"/>
    </location>
</feature>
<accession>F0SQ48</accession>
<evidence type="ECO:0000313" key="3">
    <source>
        <dbReference type="EMBL" id="ADY61225.1"/>
    </source>
</evidence>
<gene>
    <name evidence="3" type="ordered locus">Plabr_3628</name>
</gene>
<feature type="compositionally biased region" description="Low complexity" evidence="1">
    <location>
        <begin position="192"/>
        <end position="201"/>
    </location>
</feature>
<feature type="region of interest" description="Disordered" evidence="1">
    <location>
        <begin position="113"/>
        <end position="357"/>
    </location>
</feature>
<dbReference type="Proteomes" id="UP000006860">
    <property type="component" value="Chromosome"/>
</dbReference>
<dbReference type="KEGG" id="pbs:Plabr_3628"/>
<feature type="compositionally biased region" description="Polar residues" evidence="1">
    <location>
        <begin position="84"/>
        <end position="93"/>
    </location>
</feature>
<keyword evidence="4" id="KW-1185">Reference proteome</keyword>
<dbReference type="HOGENOM" id="CLU_551937_0_0_0"/>
<proteinExistence type="predicted"/>
<feature type="compositionally biased region" description="Polar residues" evidence="1">
    <location>
        <begin position="146"/>
        <end position="155"/>
    </location>
</feature>
<keyword evidence="2" id="KW-1133">Transmembrane helix</keyword>
<sequence>MYCENCQREVASTKNPHTGLLQCSHCGTEKRSNFSDANSSIAETAHALLKRWEQSRGQNEEQPPAPRQKQPLSVDDALAAQPSLPESNRSSRQSGIDITAELLENADSIQAELESSQQYAGRSANREQLEEPFAESVPARAEQKKPQASFSSAGNYSAKDLADTYAMQKENSSRRSEPERPAASAYAEQPRAARSASAESVSKQDSKAPTSRPTDSAAASVRSDYRESESPSFDAESSSYKDALLKSLQPSADEQIDSFVPERFSQEAKAEAESHKPEAKSQPAAPKASKPPLDIPETIIAKQQKLDAAKETGKSTAAATGSTASQKPAGSPPAPKQPKAPTRQGQVRFAPPAGHDTDFDVQQAIERHHRKQRNWSAIIGQLLALCGAVCMTGGIAIVIGNRFGSLEVAETTGWLSMAGGHLLFILGIYTHLTSRVEQIWQDVHQRSDDLARILLQQQRSQQMLYRAASAPADTDDEYGMNDNSFERQSLTRSA</sequence>
<dbReference type="STRING" id="756272.Plabr_3628"/>
<dbReference type="AlphaFoldDB" id="F0SQ48"/>
<keyword evidence="2" id="KW-0472">Membrane</keyword>
<dbReference type="OrthoDB" id="210138at2"/>
<evidence type="ECO:0000256" key="2">
    <source>
        <dbReference type="SAM" id="Phobius"/>
    </source>
</evidence>
<feature type="compositionally biased region" description="Basic and acidic residues" evidence="1">
    <location>
        <begin position="264"/>
        <end position="279"/>
    </location>
</feature>
<feature type="compositionally biased region" description="Low complexity" evidence="1">
    <location>
        <begin position="314"/>
        <end position="325"/>
    </location>
</feature>
<protein>
    <submittedName>
        <fullName evidence="3">Uncharacterized protein</fullName>
    </submittedName>
</protein>
<feature type="transmembrane region" description="Helical" evidence="2">
    <location>
        <begin position="412"/>
        <end position="432"/>
    </location>
</feature>
<dbReference type="RefSeq" id="WP_013629944.1">
    <property type="nucleotide sequence ID" value="NC_015174.1"/>
</dbReference>
<keyword evidence="2" id="KW-0812">Transmembrane</keyword>
<feature type="compositionally biased region" description="Basic and acidic residues" evidence="1">
    <location>
        <begin position="304"/>
        <end position="313"/>
    </location>
</feature>
<name>F0SQ48_RUBBR</name>
<feature type="compositionally biased region" description="Polar residues" evidence="1">
    <location>
        <begin position="481"/>
        <end position="494"/>
    </location>
</feature>
<dbReference type="EMBL" id="CP002546">
    <property type="protein sequence ID" value="ADY61225.1"/>
    <property type="molecule type" value="Genomic_DNA"/>
</dbReference>
<feature type="region of interest" description="Disordered" evidence="1">
    <location>
        <begin position="470"/>
        <end position="494"/>
    </location>
</feature>
<evidence type="ECO:0000313" key="4">
    <source>
        <dbReference type="Proteomes" id="UP000006860"/>
    </source>
</evidence>
<reference evidence="4" key="1">
    <citation type="submission" date="2011-02" db="EMBL/GenBank/DDBJ databases">
        <title>The complete genome of Planctomyces brasiliensis DSM 5305.</title>
        <authorList>
            <person name="Lucas S."/>
            <person name="Copeland A."/>
            <person name="Lapidus A."/>
            <person name="Bruce D."/>
            <person name="Goodwin L."/>
            <person name="Pitluck S."/>
            <person name="Kyrpides N."/>
            <person name="Mavromatis K."/>
            <person name="Pagani I."/>
            <person name="Ivanova N."/>
            <person name="Ovchinnikova G."/>
            <person name="Lu M."/>
            <person name="Detter J.C."/>
            <person name="Han C."/>
            <person name="Land M."/>
            <person name="Hauser L."/>
            <person name="Markowitz V."/>
            <person name="Cheng J.-F."/>
            <person name="Hugenholtz P."/>
            <person name="Woyke T."/>
            <person name="Wu D."/>
            <person name="Tindall B."/>
            <person name="Pomrenke H.G."/>
            <person name="Brambilla E."/>
            <person name="Klenk H.-P."/>
            <person name="Eisen J.A."/>
        </authorList>
    </citation>
    <scope>NUCLEOTIDE SEQUENCE [LARGE SCALE GENOMIC DNA]</scope>
    <source>
        <strain evidence="4">ATCC 49424 / DSM 5305 / JCM 21570 / NBRC 103401 / IFAM 1448</strain>
    </source>
</reference>
<feature type="transmembrane region" description="Helical" evidence="2">
    <location>
        <begin position="377"/>
        <end position="400"/>
    </location>
</feature>
<feature type="compositionally biased region" description="Basic and acidic residues" evidence="1">
    <location>
        <begin position="171"/>
        <end position="180"/>
    </location>
</feature>